<proteinExistence type="predicted"/>
<dbReference type="CDD" id="cd09917">
    <property type="entry name" value="F-box_SF"/>
    <property type="match status" value="1"/>
</dbReference>
<reference evidence="1 2" key="1">
    <citation type="journal article" date="2014" name="Arch. Virol.">
        <title>Complete genome sequence of Tunisvirus, a new member of the proposed family Marseilleviridae.</title>
        <authorList>
            <person name="Aherfi S."/>
            <person name="Boughalmi M."/>
            <person name="Pagnier I."/>
            <person name="Fournous G."/>
            <person name="La Scola B."/>
            <person name="Raoult D."/>
            <person name="Colson P."/>
        </authorList>
    </citation>
    <scope>NUCLEOTIDE SEQUENCE [LARGE SCALE GENOMIC DNA]</scope>
    <source>
        <strain evidence="1 2">U484</strain>
    </source>
</reference>
<evidence type="ECO:0000313" key="1">
    <source>
        <dbReference type="EMBL" id="AHC55001.1"/>
    </source>
</evidence>
<gene>
    <name evidence="1" type="ORF">TNS_ORF283</name>
</gene>
<dbReference type="EMBL" id="KF483846">
    <property type="protein sequence ID" value="AHC55001.1"/>
    <property type="molecule type" value="Genomic_DNA"/>
</dbReference>
<name>V9SFA2_9VIRU</name>
<protein>
    <recommendedName>
        <fullName evidence="3">F-box containing protein</fullName>
    </recommendedName>
</protein>
<organism evidence="1 2">
    <name type="scientific">Tunisvirus fontaine2</name>
    <dbReference type="NCBI Taxonomy" id="1421067"/>
    <lineage>
        <taxon>Viruses</taxon>
        <taxon>Varidnaviria</taxon>
        <taxon>Bamfordvirae</taxon>
        <taxon>Nucleocytoviricota</taxon>
        <taxon>Megaviricetes</taxon>
        <taxon>Pimascovirales</taxon>
        <taxon>Pimascovirales incertae sedis</taxon>
        <taxon>Marseilleviridae</taxon>
        <taxon>Losannavirus</taxon>
        <taxon>Losannavirus tunisense</taxon>
    </lineage>
</organism>
<dbReference type="Proteomes" id="UP000232615">
    <property type="component" value="Segment"/>
</dbReference>
<keyword evidence="2" id="KW-1185">Reference proteome</keyword>
<sequence>MELIPNEIVLCVLGFVDNVKDIALFGATCKHFHELVVSEHKNLARKTRGNPRYLKSNKHCLFHVTPIGMLHGRAVICRDGVSSMFAGTFAEGKLFGFHMTCVGGEKQTITTGRNENGKRVGVLETHDDSGTVAMFLHDEDGEVLSQMTERRASLVVRIKPGYNAVYTQRKRIYRGGPGFFCVNTGQYTEEYWTRTLMYYGLRKPCSGEHHLCCDVHRKGMPELLF</sequence>
<evidence type="ECO:0008006" key="3">
    <source>
        <dbReference type="Google" id="ProtNLM"/>
    </source>
</evidence>
<accession>V9SFA2</accession>
<dbReference type="InterPro" id="IPR036047">
    <property type="entry name" value="F-box-like_dom_sf"/>
</dbReference>
<dbReference type="SUPFAM" id="SSF81383">
    <property type="entry name" value="F-box domain"/>
    <property type="match status" value="1"/>
</dbReference>
<evidence type="ECO:0000313" key="2">
    <source>
        <dbReference type="Proteomes" id="UP000232615"/>
    </source>
</evidence>